<dbReference type="EMBL" id="BQNB010015060">
    <property type="protein sequence ID" value="GJT35556.1"/>
    <property type="molecule type" value="Genomic_DNA"/>
</dbReference>
<evidence type="ECO:0000313" key="1">
    <source>
        <dbReference type="EMBL" id="GJT35556.1"/>
    </source>
</evidence>
<reference evidence="1" key="1">
    <citation type="journal article" date="2022" name="Int. J. Mol. Sci.">
        <title>Draft Genome of Tanacetum Coccineum: Genomic Comparison of Closely Related Tanacetum-Family Plants.</title>
        <authorList>
            <person name="Yamashiro T."/>
            <person name="Shiraishi A."/>
            <person name="Nakayama K."/>
            <person name="Satake H."/>
        </authorList>
    </citation>
    <scope>NUCLEOTIDE SEQUENCE</scope>
</reference>
<dbReference type="Proteomes" id="UP001151760">
    <property type="component" value="Unassembled WGS sequence"/>
</dbReference>
<protein>
    <submittedName>
        <fullName evidence="1">Uncharacterized protein</fullName>
    </submittedName>
</protein>
<accession>A0ABQ5D8E7</accession>
<gene>
    <name evidence="1" type="ORF">Tco_0925975</name>
</gene>
<proteinExistence type="predicted"/>
<name>A0ABQ5D8E7_9ASTR</name>
<comment type="caution">
    <text evidence="1">The sequence shown here is derived from an EMBL/GenBank/DDBJ whole genome shotgun (WGS) entry which is preliminary data.</text>
</comment>
<keyword evidence="2" id="KW-1185">Reference proteome</keyword>
<sequence>MVINSPCLTDKKELAIPGQTTTGKEFSNPLMAGSLPKTITCLEKSDENAEFHQIVDFLSTCSINYALTAVDISESSVRSDLLFDGEDGVTCLTNDEIFENLALMRYEQLSTKLTFQKGTLDHVRPTGTKKPIGGTPASD</sequence>
<reference evidence="1" key="2">
    <citation type="submission" date="2022-01" db="EMBL/GenBank/DDBJ databases">
        <authorList>
            <person name="Yamashiro T."/>
            <person name="Shiraishi A."/>
            <person name="Satake H."/>
            <person name="Nakayama K."/>
        </authorList>
    </citation>
    <scope>NUCLEOTIDE SEQUENCE</scope>
</reference>
<organism evidence="1 2">
    <name type="scientific">Tanacetum coccineum</name>
    <dbReference type="NCBI Taxonomy" id="301880"/>
    <lineage>
        <taxon>Eukaryota</taxon>
        <taxon>Viridiplantae</taxon>
        <taxon>Streptophyta</taxon>
        <taxon>Embryophyta</taxon>
        <taxon>Tracheophyta</taxon>
        <taxon>Spermatophyta</taxon>
        <taxon>Magnoliopsida</taxon>
        <taxon>eudicotyledons</taxon>
        <taxon>Gunneridae</taxon>
        <taxon>Pentapetalae</taxon>
        <taxon>asterids</taxon>
        <taxon>campanulids</taxon>
        <taxon>Asterales</taxon>
        <taxon>Asteraceae</taxon>
        <taxon>Asteroideae</taxon>
        <taxon>Anthemideae</taxon>
        <taxon>Anthemidinae</taxon>
        <taxon>Tanacetum</taxon>
    </lineage>
</organism>
<evidence type="ECO:0000313" key="2">
    <source>
        <dbReference type="Proteomes" id="UP001151760"/>
    </source>
</evidence>